<comment type="caution">
    <text evidence="1">The sequence shown here is derived from an EMBL/GenBank/DDBJ whole genome shotgun (WGS) entry which is preliminary data.</text>
</comment>
<organism evidence="1 2">
    <name type="scientific">Fontibacillus solani</name>
    <dbReference type="NCBI Taxonomy" id="1572857"/>
    <lineage>
        <taxon>Bacteria</taxon>
        <taxon>Bacillati</taxon>
        <taxon>Bacillota</taxon>
        <taxon>Bacilli</taxon>
        <taxon>Bacillales</taxon>
        <taxon>Paenibacillaceae</taxon>
        <taxon>Fontibacillus</taxon>
    </lineage>
</organism>
<accession>A0A7W3SSQ0</accession>
<evidence type="ECO:0000313" key="1">
    <source>
        <dbReference type="EMBL" id="MBA9085560.1"/>
    </source>
</evidence>
<proteinExistence type="predicted"/>
<dbReference type="EMBL" id="JACJIP010000011">
    <property type="protein sequence ID" value="MBA9085560.1"/>
    <property type="molecule type" value="Genomic_DNA"/>
</dbReference>
<keyword evidence="2" id="KW-1185">Reference proteome</keyword>
<reference evidence="1 2" key="1">
    <citation type="submission" date="2020-08" db="EMBL/GenBank/DDBJ databases">
        <title>Genomic Encyclopedia of Type Strains, Phase III (KMG-III): the genomes of soil and plant-associated and newly described type strains.</title>
        <authorList>
            <person name="Whitman W."/>
        </authorList>
    </citation>
    <scope>NUCLEOTIDE SEQUENCE [LARGE SCALE GENOMIC DNA]</scope>
    <source>
        <strain evidence="1 2">CECT 8693</strain>
    </source>
</reference>
<gene>
    <name evidence="1" type="ORF">FHR92_002027</name>
</gene>
<protein>
    <submittedName>
        <fullName evidence="1">Uncharacterized protein</fullName>
    </submittedName>
</protein>
<dbReference type="AlphaFoldDB" id="A0A7W3SSQ0"/>
<evidence type="ECO:0000313" key="2">
    <source>
        <dbReference type="Proteomes" id="UP000567067"/>
    </source>
</evidence>
<dbReference type="Proteomes" id="UP000567067">
    <property type="component" value="Unassembled WGS sequence"/>
</dbReference>
<sequence length="41" mass="4409">MTGDPGYAAQIIGLRVRKNAKPFTSKGLAYIFVKMLAGPQV</sequence>
<name>A0A7W3SSQ0_9BACL</name>